<dbReference type="SMART" id="SM00644">
    <property type="entry name" value="Ami_2"/>
    <property type="match status" value="1"/>
</dbReference>
<evidence type="ECO:0000256" key="2">
    <source>
        <dbReference type="ARBA" id="ARBA00022638"/>
    </source>
</evidence>
<protein>
    <submittedName>
        <fullName evidence="4">N-acetylmuramoyl-L-alanine amidase</fullName>
    </submittedName>
</protein>
<dbReference type="GO" id="GO:0008745">
    <property type="term" value="F:N-acetylmuramoyl-L-alanine amidase activity"/>
    <property type="evidence" value="ECO:0007669"/>
    <property type="project" value="InterPro"/>
</dbReference>
<accession>A0A8S5PMI1</accession>
<name>A0A8S5PMI1_9CAUD</name>
<dbReference type="Gene3D" id="3.40.80.10">
    <property type="entry name" value="Peptidoglycan recognition protein-like"/>
    <property type="match status" value="1"/>
</dbReference>
<keyword evidence="2" id="KW-0081">Bacteriolytic enzyme</keyword>
<organism evidence="4">
    <name type="scientific">Siphoviridae sp. ct8NQ14</name>
    <dbReference type="NCBI Taxonomy" id="2825363"/>
    <lineage>
        <taxon>Viruses</taxon>
        <taxon>Duplodnaviria</taxon>
        <taxon>Heunggongvirae</taxon>
        <taxon>Uroviricota</taxon>
        <taxon>Caudoviricetes</taxon>
    </lineage>
</organism>
<sequence length="338" mass="37527">MVYMGTLNITKNYLTNNRCYQRSDTCAKIGIQIHTIGTGQGTAASVADYWNQPAVSACVHYVCDADVPGNVMQLLPETYRSWADAGWGNNNLISIEICESDYISYTSGASYTIKDETKFKADILRGYNTAVQLCARICRERGWDPLAKLSNGMYLISSHNEGRLAGLSSAHVDPDHVWSRFGLTMDGFRKAVKAAMESTGGPYYVRKSFTDKGSQIGSYTYLQNAEKACRPGYHVYDVNGKLIYSAPVFQKGLRYRMQADLALRAEPKASAPLVQYDTIPGAKRRYFKRGGSGEALIRKGTVDKCQGEEQVGNRGAYMKLTRGWVLAQYQGKNRVSKV</sequence>
<evidence type="ECO:0000259" key="3">
    <source>
        <dbReference type="SMART" id="SM00644"/>
    </source>
</evidence>
<feature type="domain" description="N-acetylmuramoyl-L-alanine amidase" evidence="3">
    <location>
        <begin position="15"/>
        <end position="175"/>
    </location>
</feature>
<evidence type="ECO:0000256" key="1">
    <source>
        <dbReference type="ARBA" id="ARBA00022529"/>
    </source>
</evidence>
<dbReference type="CDD" id="cd06583">
    <property type="entry name" value="PGRP"/>
    <property type="match status" value="1"/>
</dbReference>
<dbReference type="EMBL" id="BK015464">
    <property type="protein sequence ID" value="DAE08090.1"/>
    <property type="molecule type" value="Genomic_DNA"/>
</dbReference>
<dbReference type="GO" id="GO:0042742">
    <property type="term" value="P:defense response to bacterium"/>
    <property type="evidence" value="ECO:0007669"/>
    <property type="project" value="UniProtKB-KW"/>
</dbReference>
<dbReference type="InterPro" id="IPR002502">
    <property type="entry name" value="Amidase_domain"/>
</dbReference>
<dbReference type="GO" id="GO:0009253">
    <property type="term" value="P:peptidoglycan catabolic process"/>
    <property type="evidence" value="ECO:0007669"/>
    <property type="project" value="InterPro"/>
</dbReference>
<dbReference type="SUPFAM" id="SSF55846">
    <property type="entry name" value="N-acetylmuramoyl-L-alanine amidase-like"/>
    <property type="match status" value="1"/>
</dbReference>
<dbReference type="InterPro" id="IPR036505">
    <property type="entry name" value="Amidase/PGRP_sf"/>
</dbReference>
<dbReference type="GO" id="GO:0001897">
    <property type="term" value="P:symbiont-mediated cytolysis of host cell"/>
    <property type="evidence" value="ECO:0007669"/>
    <property type="project" value="UniProtKB-ARBA"/>
</dbReference>
<proteinExistence type="predicted"/>
<evidence type="ECO:0000313" key="4">
    <source>
        <dbReference type="EMBL" id="DAE08090.1"/>
    </source>
</evidence>
<reference evidence="4" key="1">
    <citation type="journal article" date="2021" name="Proc. Natl. Acad. Sci. U.S.A.">
        <title>A Catalog of Tens of Thousands of Viruses from Human Metagenomes Reveals Hidden Associations with Chronic Diseases.</title>
        <authorList>
            <person name="Tisza M.J."/>
            <person name="Buck C.B."/>
        </authorList>
    </citation>
    <scope>NUCLEOTIDE SEQUENCE</scope>
    <source>
        <strain evidence="4">Ct8NQ14</strain>
    </source>
</reference>
<keyword evidence="1" id="KW-0929">Antimicrobial</keyword>
<dbReference type="Pfam" id="PF01510">
    <property type="entry name" value="Amidase_2"/>
    <property type="match status" value="1"/>
</dbReference>